<dbReference type="SMART" id="SM00387">
    <property type="entry name" value="HATPase_c"/>
    <property type="match status" value="1"/>
</dbReference>
<keyword evidence="8 11" id="KW-1133">Transmembrane helix</keyword>
<dbReference type="InterPro" id="IPR003660">
    <property type="entry name" value="HAMP_dom"/>
</dbReference>
<dbReference type="FunFam" id="3.30.565.10:FF:000006">
    <property type="entry name" value="Sensor histidine kinase WalK"/>
    <property type="match status" value="1"/>
</dbReference>
<dbReference type="Pfam" id="PF00512">
    <property type="entry name" value="HisKA"/>
    <property type="match status" value="1"/>
</dbReference>
<keyword evidence="5" id="KW-0808">Transferase</keyword>
<feature type="transmembrane region" description="Helical" evidence="11">
    <location>
        <begin position="12"/>
        <end position="31"/>
    </location>
</feature>
<accession>A0A6N7IR73</accession>
<evidence type="ECO:0000256" key="11">
    <source>
        <dbReference type="SAM" id="Phobius"/>
    </source>
</evidence>
<evidence type="ECO:0000256" key="3">
    <source>
        <dbReference type="ARBA" id="ARBA00012438"/>
    </source>
</evidence>
<feature type="domain" description="HAMP" evidence="13">
    <location>
        <begin position="177"/>
        <end position="230"/>
    </location>
</feature>
<keyword evidence="7" id="KW-0418">Kinase</keyword>
<evidence type="ECO:0000313" key="14">
    <source>
        <dbReference type="EMBL" id="MQL51648.1"/>
    </source>
</evidence>
<feature type="domain" description="Histidine kinase" evidence="12">
    <location>
        <begin position="238"/>
        <end position="453"/>
    </location>
</feature>
<protein>
    <recommendedName>
        <fullName evidence="3">histidine kinase</fullName>
        <ecNumber evidence="3">2.7.13.3</ecNumber>
    </recommendedName>
</protein>
<evidence type="ECO:0000256" key="10">
    <source>
        <dbReference type="ARBA" id="ARBA00023136"/>
    </source>
</evidence>
<dbReference type="PRINTS" id="PR00344">
    <property type="entry name" value="BCTRLSENSOR"/>
</dbReference>
<dbReference type="InterPro" id="IPR003594">
    <property type="entry name" value="HATPase_dom"/>
</dbReference>
<dbReference type="Gene3D" id="1.10.287.130">
    <property type="match status" value="1"/>
</dbReference>
<dbReference type="InterPro" id="IPR050428">
    <property type="entry name" value="TCS_sensor_his_kinase"/>
</dbReference>
<comment type="catalytic activity">
    <reaction evidence="1">
        <text>ATP + protein L-histidine = ADP + protein N-phospho-L-histidine.</text>
        <dbReference type="EC" id="2.7.13.3"/>
    </reaction>
</comment>
<evidence type="ECO:0000256" key="6">
    <source>
        <dbReference type="ARBA" id="ARBA00022692"/>
    </source>
</evidence>
<dbReference type="CDD" id="cd00075">
    <property type="entry name" value="HATPase"/>
    <property type="match status" value="1"/>
</dbReference>
<gene>
    <name evidence="14" type="ORF">GFC01_05110</name>
</gene>
<dbReference type="Pfam" id="PF00672">
    <property type="entry name" value="HAMP"/>
    <property type="match status" value="1"/>
</dbReference>
<dbReference type="SMART" id="SM00304">
    <property type="entry name" value="HAMP"/>
    <property type="match status" value="1"/>
</dbReference>
<keyword evidence="10 11" id="KW-0472">Membrane</keyword>
<dbReference type="SUPFAM" id="SSF158472">
    <property type="entry name" value="HAMP domain-like"/>
    <property type="match status" value="1"/>
</dbReference>
<keyword evidence="6 11" id="KW-0812">Transmembrane</keyword>
<dbReference type="FunFam" id="1.10.287.130:FF:000001">
    <property type="entry name" value="Two-component sensor histidine kinase"/>
    <property type="match status" value="1"/>
</dbReference>
<keyword evidence="4" id="KW-0597">Phosphoprotein</keyword>
<dbReference type="GO" id="GO:0000155">
    <property type="term" value="F:phosphorelay sensor kinase activity"/>
    <property type="evidence" value="ECO:0007669"/>
    <property type="project" value="InterPro"/>
</dbReference>
<dbReference type="InterPro" id="IPR036890">
    <property type="entry name" value="HATPase_C_sf"/>
</dbReference>
<dbReference type="SMART" id="SM00388">
    <property type="entry name" value="HisKA"/>
    <property type="match status" value="1"/>
</dbReference>
<proteinExistence type="predicted"/>
<sequence>MRSITWRLTLWYAAILMAILFICGVAAFWVMRHLLLTEAAREVEAAVAAVQKLTSPVHENREEFNHVDLDDPELTAQDESGTIWLQITAPDGRVLNSSRALGNDVLAPGYIGPPVITRLRGQKVLLAGAELAGGALVQVARPLSREENFLKTLAGVLGLLALGGVVLAVAGGWVIARAALRPVQGLIRTARQISTTDLSRRIALRGPRDELYTLAQTFNQMLDRLEQGFRSQQEFVAAASHDLRTPLTVLKSYTGLLNRWGKDDPAVVEESVQAMTKAVSVMERLVNDLLLLARMQAGPPLRTTPLPLDELAGETVQEAGVIAKEVTVKLGPVERAVVAADEYYLRRALWALVDNAIKYNRPGGEVVVGVSVAENKREAGIFVADNGPGIDERELPRIFDRFYRGDPSRSQGKGFGLGLSLAREIVEAHGGRILVESHPGRGSRFTILLPLWQQEAMTAQ</sequence>
<dbReference type="PANTHER" id="PTHR45436:SF5">
    <property type="entry name" value="SENSOR HISTIDINE KINASE TRCS"/>
    <property type="match status" value="1"/>
</dbReference>
<evidence type="ECO:0000256" key="4">
    <source>
        <dbReference type="ARBA" id="ARBA00022553"/>
    </source>
</evidence>
<dbReference type="RefSeq" id="WP_152945583.1">
    <property type="nucleotide sequence ID" value="NZ_WHYR01000010.1"/>
</dbReference>
<dbReference type="PROSITE" id="PS50109">
    <property type="entry name" value="HIS_KIN"/>
    <property type="match status" value="1"/>
</dbReference>
<evidence type="ECO:0000256" key="9">
    <source>
        <dbReference type="ARBA" id="ARBA00023012"/>
    </source>
</evidence>
<feature type="transmembrane region" description="Helical" evidence="11">
    <location>
        <begin position="153"/>
        <end position="176"/>
    </location>
</feature>
<comment type="caution">
    <text evidence="14">The sequence shown here is derived from an EMBL/GenBank/DDBJ whole genome shotgun (WGS) entry which is preliminary data.</text>
</comment>
<dbReference type="Pfam" id="PF02518">
    <property type="entry name" value="HATPase_c"/>
    <property type="match status" value="1"/>
</dbReference>
<evidence type="ECO:0000256" key="7">
    <source>
        <dbReference type="ARBA" id="ARBA00022777"/>
    </source>
</evidence>
<dbReference type="CDD" id="cd00082">
    <property type="entry name" value="HisKA"/>
    <property type="match status" value="1"/>
</dbReference>
<dbReference type="EC" id="2.7.13.3" evidence="3"/>
<evidence type="ECO:0000256" key="2">
    <source>
        <dbReference type="ARBA" id="ARBA00004370"/>
    </source>
</evidence>
<dbReference type="OrthoDB" id="112712at2"/>
<dbReference type="InterPro" id="IPR003661">
    <property type="entry name" value="HisK_dim/P_dom"/>
</dbReference>
<reference evidence="14 15" key="1">
    <citation type="submission" date="2019-10" db="EMBL/GenBank/DDBJ databases">
        <title>Comparative genomics of sulfur disproportionating microorganisms.</title>
        <authorList>
            <person name="Ward L.M."/>
            <person name="Bertran E."/>
            <person name="Johnston D."/>
        </authorList>
    </citation>
    <scope>NUCLEOTIDE SEQUENCE [LARGE SCALE GENOMIC DNA]</scope>
    <source>
        <strain evidence="14 15">DSM 14055</strain>
    </source>
</reference>
<dbReference type="Gene3D" id="3.30.565.10">
    <property type="entry name" value="Histidine kinase-like ATPase, C-terminal domain"/>
    <property type="match status" value="1"/>
</dbReference>
<keyword evidence="9" id="KW-0902">Two-component regulatory system</keyword>
<evidence type="ECO:0000256" key="5">
    <source>
        <dbReference type="ARBA" id="ARBA00022679"/>
    </source>
</evidence>
<dbReference type="GO" id="GO:0005886">
    <property type="term" value="C:plasma membrane"/>
    <property type="evidence" value="ECO:0007669"/>
    <property type="project" value="TreeGrafter"/>
</dbReference>
<dbReference type="InterPro" id="IPR036097">
    <property type="entry name" value="HisK_dim/P_sf"/>
</dbReference>
<dbReference type="SUPFAM" id="SSF55874">
    <property type="entry name" value="ATPase domain of HSP90 chaperone/DNA topoisomerase II/histidine kinase"/>
    <property type="match status" value="1"/>
</dbReference>
<dbReference type="InterPro" id="IPR004358">
    <property type="entry name" value="Sig_transdc_His_kin-like_C"/>
</dbReference>
<evidence type="ECO:0000259" key="12">
    <source>
        <dbReference type="PROSITE" id="PS50109"/>
    </source>
</evidence>
<dbReference type="PROSITE" id="PS50885">
    <property type="entry name" value="HAMP"/>
    <property type="match status" value="1"/>
</dbReference>
<comment type="subcellular location">
    <subcellularLocation>
        <location evidence="2">Membrane</location>
    </subcellularLocation>
</comment>
<dbReference type="PANTHER" id="PTHR45436">
    <property type="entry name" value="SENSOR HISTIDINE KINASE YKOH"/>
    <property type="match status" value="1"/>
</dbReference>
<dbReference type="CDD" id="cd06225">
    <property type="entry name" value="HAMP"/>
    <property type="match status" value="1"/>
</dbReference>
<evidence type="ECO:0000313" key="15">
    <source>
        <dbReference type="Proteomes" id="UP000441717"/>
    </source>
</evidence>
<dbReference type="Gene3D" id="6.10.340.10">
    <property type="match status" value="1"/>
</dbReference>
<dbReference type="SUPFAM" id="SSF47384">
    <property type="entry name" value="Homodimeric domain of signal transducing histidine kinase"/>
    <property type="match status" value="1"/>
</dbReference>
<dbReference type="Proteomes" id="UP000441717">
    <property type="component" value="Unassembled WGS sequence"/>
</dbReference>
<dbReference type="InterPro" id="IPR005467">
    <property type="entry name" value="His_kinase_dom"/>
</dbReference>
<evidence type="ECO:0000259" key="13">
    <source>
        <dbReference type="PROSITE" id="PS50885"/>
    </source>
</evidence>
<evidence type="ECO:0000256" key="8">
    <source>
        <dbReference type="ARBA" id="ARBA00022989"/>
    </source>
</evidence>
<dbReference type="AlphaFoldDB" id="A0A6N7IR73"/>
<keyword evidence="15" id="KW-1185">Reference proteome</keyword>
<organism evidence="14 15">
    <name type="scientific">Desulfofundulus thermobenzoicus</name>
    <dbReference type="NCBI Taxonomy" id="29376"/>
    <lineage>
        <taxon>Bacteria</taxon>
        <taxon>Bacillati</taxon>
        <taxon>Bacillota</taxon>
        <taxon>Clostridia</taxon>
        <taxon>Eubacteriales</taxon>
        <taxon>Peptococcaceae</taxon>
        <taxon>Desulfofundulus</taxon>
    </lineage>
</organism>
<dbReference type="EMBL" id="WHYR01000010">
    <property type="protein sequence ID" value="MQL51648.1"/>
    <property type="molecule type" value="Genomic_DNA"/>
</dbReference>
<evidence type="ECO:0000256" key="1">
    <source>
        <dbReference type="ARBA" id="ARBA00000085"/>
    </source>
</evidence>
<name>A0A6N7IR73_9FIRM</name>